<dbReference type="InterPro" id="IPR001977">
    <property type="entry name" value="Depp_CoAkinase"/>
</dbReference>
<evidence type="ECO:0000256" key="3">
    <source>
        <dbReference type="ARBA" id="ARBA00022840"/>
    </source>
</evidence>
<accession>A0A9D9DRE5</accession>
<keyword evidence="4 5" id="KW-0173">Coenzyme A biosynthesis</keyword>
<comment type="subcellular location">
    <subcellularLocation>
        <location evidence="5">Cytoplasm</location>
    </subcellularLocation>
</comment>
<gene>
    <name evidence="5 7" type="primary">coaE</name>
    <name evidence="7" type="ORF">IAB08_01330</name>
</gene>
<comment type="similarity">
    <text evidence="1 5">Belongs to the CoaE family.</text>
</comment>
<dbReference type="AlphaFoldDB" id="A0A9D9DRE5"/>
<dbReference type="PROSITE" id="PS51219">
    <property type="entry name" value="DPCK"/>
    <property type="match status" value="1"/>
</dbReference>
<dbReference type="PANTHER" id="PTHR10695">
    <property type="entry name" value="DEPHOSPHO-COA KINASE-RELATED"/>
    <property type="match status" value="1"/>
</dbReference>
<name>A0A9D9DRE5_9BACT</name>
<dbReference type="SUPFAM" id="SSF52540">
    <property type="entry name" value="P-loop containing nucleoside triphosphate hydrolases"/>
    <property type="match status" value="1"/>
</dbReference>
<evidence type="ECO:0000256" key="4">
    <source>
        <dbReference type="ARBA" id="ARBA00022993"/>
    </source>
</evidence>
<dbReference type="EC" id="2.7.1.24" evidence="5 6"/>
<evidence type="ECO:0000313" key="8">
    <source>
        <dbReference type="Proteomes" id="UP000823612"/>
    </source>
</evidence>
<comment type="function">
    <text evidence="5">Catalyzes the phosphorylation of the 3'-hydroxyl group of dephosphocoenzyme A to form coenzyme A.</text>
</comment>
<dbReference type="CDD" id="cd02022">
    <property type="entry name" value="DPCK"/>
    <property type="match status" value="1"/>
</dbReference>
<dbReference type="Gene3D" id="3.40.50.300">
    <property type="entry name" value="P-loop containing nucleotide triphosphate hydrolases"/>
    <property type="match status" value="1"/>
</dbReference>
<organism evidence="7 8">
    <name type="scientific">Candidatus Pullibacteroides excrementavium</name>
    <dbReference type="NCBI Taxonomy" id="2840905"/>
    <lineage>
        <taxon>Bacteria</taxon>
        <taxon>Pseudomonadati</taxon>
        <taxon>Bacteroidota</taxon>
        <taxon>Bacteroidia</taxon>
        <taxon>Bacteroidales</taxon>
        <taxon>Candidatus Pullibacteroides</taxon>
    </lineage>
</organism>
<reference evidence="7" key="1">
    <citation type="submission" date="2020-10" db="EMBL/GenBank/DDBJ databases">
        <authorList>
            <person name="Gilroy R."/>
        </authorList>
    </citation>
    <scope>NUCLEOTIDE SEQUENCE</scope>
    <source>
        <strain evidence="7">2889</strain>
    </source>
</reference>
<keyword evidence="2 5" id="KW-0547">Nucleotide-binding</keyword>
<keyword evidence="5 7" id="KW-0418">Kinase</keyword>
<comment type="catalytic activity">
    <reaction evidence="5">
        <text>3'-dephospho-CoA + ATP = ADP + CoA + H(+)</text>
        <dbReference type="Rhea" id="RHEA:18245"/>
        <dbReference type="ChEBI" id="CHEBI:15378"/>
        <dbReference type="ChEBI" id="CHEBI:30616"/>
        <dbReference type="ChEBI" id="CHEBI:57287"/>
        <dbReference type="ChEBI" id="CHEBI:57328"/>
        <dbReference type="ChEBI" id="CHEBI:456216"/>
        <dbReference type="EC" id="2.7.1.24"/>
    </reaction>
</comment>
<dbReference type="GO" id="GO:0005524">
    <property type="term" value="F:ATP binding"/>
    <property type="evidence" value="ECO:0007669"/>
    <property type="project" value="UniProtKB-UniRule"/>
</dbReference>
<proteinExistence type="inferred from homology"/>
<protein>
    <recommendedName>
        <fullName evidence="5 6">Dephospho-CoA kinase</fullName>
        <ecNumber evidence="5 6">2.7.1.24</ecNumber>
    </recommendedName>
    <alternativeName>
        <fullName evidence="5">Dephosphocoenzyme A kinase</fullName>
    </alternativeName>
</protein>
<evidence type="ECO:0000256" key="1">
    <source>
        <dbReference type="ARBA" id="ARBA00009018"/>
    </source>
</evidence>
<comment type="pathway">
    <text evidence="5">Cofactor biosynthesis; coenzyme A biosynthesis; CoA from (R)-pantothenate: step 5/5.</text>
</comment>
<dbReference type="Pfam" id="PF01121">
    <property type="entry name" value="CoaE"/>
    <property type="match status" value="1"/>
</dbReference>
<dbReference type="PANTHER" id="PTHR10695:SF46">
    <property type="entry name" value="BIFUNCTIONAL COENZYME A SYNTHASE-RELATED"/>
    <property type="match status" value="1"/>
</dbReference>
<evidence type="ECO:0000256" key="6">
    <source>
        <dbReference type="NCBIfam" id="TIGR00152"/>
    </source>
</evidence>
<sequence>MLKTGLTGSIGSGKSTVSRIFSSLGIPVYDADTEAKRLSAQPEVRQKIAELFGEAAATDKKILAAIVFNNPQELARLNALIHPLVFEDSRQWFRRLAALPTPPPYAIVESAILFDCGMAPMFDFIIDVEAPLEEQIQRSQARDHSSRESILARLEKQMPAAERMNQSDFIVHNGSEDRLLPQILQIDHFLRKENTASASILPGAGH</sequence>
<evidence type="ECO:0000256" key="5">
    <source>
        <dbReference type="HAMAP-Rule" id="MF_00376"/>
    </source>
</evidence>
<keyword evidence="3 5" id="KW-0067">ATP-binding</keyword>
<keyword evidence="5 7" id="KW-0808">Transferase</keyword>
<dbReference type="GO" id="GO:0015937">
    <property type="term" value="P:coenzyme A biosynthetic process"/>
    <property type="evidence" value="ECO:0007669"/>
    <property type="project" value="UniProtKB-UniRule"/>
</dbReference>
<dbReference type="InterPro" id="IPR027417">
    <property type="entry name" value="P-loop_NTPase"/>
</dbReference>
<dbReference type="EMBL" id="JADIMZ010000018">
    <property type="protein sequence ID" value="MBO8431922.1"/>
    <property type="molecule type" value="Genomic_DNA"/>
</dbReference>
<evidence type="ECO:0000313" key="7">
    <source>
        <dbReference type="EMBL" id="MBO8431922.1"/>
    </source>
</evidence>
<comment type="caution">
    <text evidence="7">The sequence shown here is derived from an EMBL/GenBank/DDBJ whole genome shotgun (WGS) entry which is preliminary data.</text>
</comment>
<dbReference type="NCBIfam" id="TIGR00152">
    <property type="entry name" value="dephospho-CoA kinase"/>
    <property type="match status" value="1"/>
</dbReference>
<feature type="binding site" evidence="5">
    <location>
        <begin position="11"/>
        <end position="16"/>
    </location>
    <ligand>
        <name>ATP</name>
        <dbReference type="ChEBI" id="CHEBI:30616"/>
    </ligand>
</feature>
<keyword evidence="5" id="KW-0963">Cytoplasm</keyword>
<dbReference type="Proteomes" id="UP000823612">
    <property type="component" value="Unassembled WGS sequence"/>
</dbReference>
<evidence type="ECO:0000256" key="2">
    <source>
        <dbReference type="ARBA" id="ARBA00022741"/>
    </source>
</evidence>
<dbReference type="GO" id="GO:0005737">
    <property type="term" value="C:cytoplasm"/>
    <property type="evidence" value="ECO:0007669"/>
    <property type="project" value="UniProtKB-SubCell"/>
</dbReference>
<dbReference type="HAMAP" id="MF_00376">
    <property type="entry name" value="Dephospho_CoA_kinase"/>
    <property type="match status" value="1"/>
</dbReference>
<reference evidence="7" key="2">
    <citation type="journal article" date="2021" name="PeerJ">
        <title>Extensive microbial diversity within the chicken gut microbiome revealed by metagenomics and culture.</title>
        <authorList>
            <person name="Gilroy R."/>
            <person name="Ravi A."/>
            <person name="Getino M."/>
            <person name="Pursley I."/>
            <person name="Horton D.L."/>
            <person name="Alikhan N.F."/>
            <person name="Baker D."/>
            <person name="Gharbi K."/>
            <person name="Hall N."/>
            <person name="Watson M."/>
            <person name="Adriaenssens E.M."/>
            <person name="Foster-Nyarko E."/>
            <person name="Jarju S."/>
            <person name="Secka A."/>
            <person name="Antonio M."/>
            <person name="Oren A."/>
            <person name="Chaudhuri R.R."/>
            <person name="La Ragione R."/>
            <person name="Hildebrand F."/>
            <person name="Pallen M.J."/>
        </authorList>
    </citation>
    <scope>NUCLEOTIDE SEQUENCE</scope>
    <source>
        <strain evidence="7">2889</strain>
    </source>
</reference>
<dbReference type="GO" id="GO:0004140">
    <property type="term" value="F:dephospho-CoA kinase activity"/>
    <property type="evidence" value="ECO:0007669"/>
    <property type="project" value="UniProtKB-UniRule"/>
</dbReference>